<reference evidence="2 3" key="1">
    <citation type="submission" date="2016-03" db="EMBL/GenBank/DDBJ databases">
        <title>Comparative genomics of Pseudogymnoascus destructans, the fungus causing white-nose syndrome of bats.</title>
        <authorList>
            <person name="Palmer J.M."/>
            <person name="Drees K.P."/>
            <person name="Foster J.T."/>
            <person name="Lindner D.L."/>
        </authorList>
    </citation>
    <scope>NUCLEOTIDE SEQUENCE [LARGE SCALE GENOMIC DNA]</scope>
    <source>
        <strain evidence="2 3">UAMH 10579</strain>
    </source>
</reference>
<name>A0A1B8GJR1_9PEZI</name>
<dbReference type="RefSeq" id="XP_059319650.1">
    <property type="nucleotide sequence ID" value="XM_059463827.1"/>
</dbReference>
<keyword evidence="1" id="KW-0812">Transmembrane</keyword>
<reference evidence="3" key="2">
    <citation type="journal article" date="2018" name="Nat. Commun.">
        <title>Extreme sensitivity to ultraviolet light in the fungal pathogen causing white-nose syndrome of bats.</title>
        <authorList>
            <person name="Palmer J.M."/>
            <person name="Drees K.P."/>
            <person name="Foster J.T."/>
            <person name="Lindner D.L."/>
        </authorList>
    </citation>
    <scope>NUCLEOTIDE SEQUENCE [LARGE SCALE GENOMIC DNA]</scope>
    <source>
        <strain evidence="3">UAMH 10579</strain>
    </source>
</reference>
<evidence type="ECO:0000313" key="3">
    <source>
        <dbReference type="Proteomes" id="UP000091956"/>
    </source>
</evidence>
<accession>A0A1B8GJR1</accession>
<proteinExistence type="predicted"/>
<protein>
    <submittedName>
        <fullName evidence="2">Uncharacterized protein</fullName>
    </submittedName>
</protein>
<gene>
    <name evidence="2" type="ORF">VE01_06705</name>
</gene>
<keyword evidence="3" id="KW-1185">Reference proteome</keyword>
<keyword evidence="1" id="KW-1133">Transmembrane helix</keyword>
<sequence length="84" mass="8513">MLHAHAASSRPSSSKCLHTASSLPQTLTPCSCFKNYCPEVTIPASATDEYNKECTGSNAKGAASMLAIPGVGLVAGVAGVMAML</sequence>
<dbReference type="Proteomes" id="UP000091956">
    <property type="component" value="Unassembled WGS sequence"/>
</dbReference>
<keyword evidence="1" id="KW-0472">Membrane</keyword>
<dbReference type="AlphaFoldDB" id="A0A1B8GJR1"/>
<organism evidence="2 3">
    <name type="scientific">Pseudogymnoascus verrucosus</name>
    <dbReference type="NCBI Taxonomy" id="342668"/>
    <lineage>
        <taxon>Eukaryota</taxon>
        <taxon>Fungi</taxon>
        <taxon>Dikarya</taxon>
        <taxon>Ascomycota</taxon>
        <taxon>Pezizomycotina</taxon>
        <taxon>Leotiomycetes</taxon>
        <taxon>Thelebolales</taxon>
        <taxon>Thelebolaceae</taxon>
        <taxon>Pseudogymnoascus</taxon>
    </lineage>
</organism>
<evidence type="ECO:0000313" key="2">
    <source>
        <dbReference type="EMBL" id="OBT96059.2"/>
    </source>
</evidence>
<dbReference type="EMBL" id="KV460231">
    <property type="protein sequence ID" value="OBT96059.2"/>
    <property type="molecule type" value="Genomic_DNA"/>
</dbReference>
<evidence type="ECO:0000256" key="1">
    <source>
        <dbReference type="SAM" id="Phobius"/>
    </source>
</evidence>
<feature type="transmembrane region" description="Helical" evidence="1">
    <location>
        <begin position="62"/>
        <end position="83"/>
    </location>
</feature>
<dbReference type="GeneID" id="28840091"/>